<keyword evidence="4" id="KW-1185">Reference proteome</keyword>
<dbReference type="PANTHER" id="PTHR43943">
    <property type="entry name" value="DEHYDROGENASE/REDUCTASE (SDR FAMILY) MEMBER 4"/>
    <property type="match status" value="1"/>
</dbReference>
<dbReference type="CDD" id="cd05233">
    <property type="entry name" value="SDR_c"/>
    <property type="match status" value="1"/>
</dbReference>
<dbReference type="PROSITE" id="PS00061">
    <property type="entry name" value="ADH_SHORT"/>
    <property type="match status" value="1"/>
</dbReference>
<comment type="caution">
    <text evidence="3">The sequence shown here is derived from an EMBL/GenBank/DDBJ whole genome shotgun (WGS) entry which is preliminary data.</text>
</comment>
<dbReference type="InterPro" id="IPR002347">
    <property type="entry name" value="SDR_fam"/>
</dbReference>
<dbReference type="SUPFAM" id="SSF51735">
    <property type="entry name" value="NAD(P)-binding Rossmann-fold domains"/>
    <property type="match status" value="1"/>
</dbReference>
<dbReference type="Proteomes" id="UP001161325">
    <property type="component" value="Unassembled WGS sequence"/>
</dbReference>
<comment type="similarity">
    <text evidence="1">Belongs to the short-chain dehydrogenases/reductases (SDR) family.</text>
</comment>
<accession>A0AA37QEY7</accession>
<reference evidence="3" key="1">
    <citation type="submission" date="2022-08" db="EMBL/GenBank/DDBJ databases">
        <title>Draft genome sequencing of Roseisolibacter agri AW1220.</title>
        <authorList>
            <person name="Tobiishi Y."/>
            <person name="Tonouchi A."/>
        </authorList>
    </citation>
    <scope>NUCLEOTIDE SEQUENCE</scope>
    <source>
        <strain evidence="3">AW1220</strain>
    </source>
</reference>
<protein>
    <submittedName>
        <fullName evidence="3">Dehydrogenase</fullName>
    </submittedName>
</protein>
<evidence type="ECO:0000313" key="3">
    <source>
        <dbReference type="EMBL" id="GLC24503.1"/>
    </source>
</evidence>
<feature type="domain" description="Ketoreductase" evidence="2">
    <location>
        <begin position="4"/>
        <end position="189"/>
    </location>
</feature>
<proteinExistence type="inferred from homology"/>
<dbReference type="Pfam" id="PF13561">
    <property type="entry name" value="adh_short_C2"/>
    <property type="match status" value="1"/>
</dbReference>
<dbReference type="AlphaFoldDB" id="A0AA37QEY7"/>
<dbReference type="InterPro" id="IPR057326">
    <property type="entry name" value="KR_dom"/>
</dbReference>
<evidence type="ECO:0000259" key="2">
    <source>
        <dbReference type="SMART" id="SM00822"/>
    </source>
</evidence>
<dbReference type="NCBIfam" id="NF005559">
    <property type="entry name" value="PRK07231.1"/>
    <property type="match status" value="1"/>
</dbReference>
<name>A0AA37QEY7_9BACT</name>
<dbReference type="InterPro" id="IPR036291">
    <property type="entry name" value="NAD(P)-bd_dom_sf"/>
</dbReference>
<dbReference type="Gene3D" id="3.40.50.720">
    <property type="entry name" value="NAD(P)-binding Rossmann-like Domain"/>
    <property type="match status" value="1"/>
</dbReference>
<dbReference type="EMBL" id="BRXS01000002">
    <property type="protein sequence ID" value="GLC24503.1"/>
    <property type="molecule type" value="Genomic_DNA"/>
</dbReference>
<dbReference type="SMART" id="SM00822">
    <property type="entry name" value="PKS_KR"/>
    <property type="match status" value="1"/>
</dbReference>
<dbReference type="InterPro" id="IPR020904">
    <property type="entry name" value="Sc_DH/Rdtase_CS"/>
</dbReference>
<dbReference type="PRINTS" id="PR00081">
    <property type="entry name" value="GDHRDH"/>
</dbReference>
<dbReference type="FunFam" id="3.40.50.720:FF:000084">
    <property type="entry name" value="Short-chain dehydrogenase reductase"/>
    <property type="match status" value="1"/>
</dbReference>
<dbReference type="PRINTS" id="PR00080">
    <property type="entry name" value="SDRFAMILY"/>
</dbReference>
<sequence>MDGRVAVVTGASKGIGEAIARALAEAGARVVVSSRKQEAVDAVAHAIGQAGGEAMAVACNVGRIDEARALVDRTIAEWGGVDVVVNNAAVNPVYGPVLEQDDAVFDKILAVNVKGPLEVCRRAYASMAARGHGSVINVSSIGGVSPEPGLGLYSVSKAALISLTKVMAQEWGPAGVRANVICPGLIRTKFSQALWQDKQVLRRTLAEQPIRRIGVPEDVAGLALFLASDAAAYCTGGVHMADGGYLT</sequence>
<dbReference type="PANTHER" id="PTHR43943:SF2">
    <property type="entry name" value="DEHYDROGENASE_REDUCTASE 4"/>
    <property type="match status" value="1"/>
</dbReference>
<evidence type="ECO:0000256" key="1">
    <source>
        <dbReference type="ARBA" id="ARBA00006484"/>
    </source>
</evidence>
<gene>
    <name evidence="3" type="ORF">rosag_10160</name>
</gene>
<organism evidence="3 4">
    <name type="scientific">Roseisolibacter agri</name>
    <dbReference type="NCBI Taxonomy" id="2014610"/>
    <lineage>
        <taxon>Bacteria</taxon>
        <taxon>Pseudomonadati</taxon>
        <taxon>Gemmatimonadota</taxon>
        <taxon>Gemmatimonadia</taxon>
        <taxon>Gemmatimonadales</taxon>
        <taxon>Gemmatimonadaceae</taxon>
        <taxon>Roseisolibacter</taxon>
    </lineage>
</organism>
<evidence type="ECO:0000313" key="4">
    <source>
        <dbReference type="Proteomes" id="UP001161325"/>
    </source>
</evidence>